<sequence length="479" mass="53508">MSPFASPNNSKPHIVIFPFMSKGHTIPLLHLAHLLRLRSAAITIFTTPANHPFISQSLPSDDPNISIVDLPFPTNIPNIPENIESTDKLSSMSLFVPFVNGTELMQNSFENSLRTFHKQVTCIISDGFLHWTLQSASKFNIPRLSFYGMSYYAMALSRSVMVDGSLTSHDSGDEEFTVNSFPWIKLCRNDFDDPFDKKDPRGAHLDFIIKATTATANSYGIVVNSFYELEKPFIDHWANEGQPKAWSVGPFCLASPYKDESGQKPKWIQWLDESGSTSPVLYVAFGSQANISQAQLIEIAHGLESSKARFLWVVRATSDCINDLEKRVKGRGIIVNEWVDQRQILEHPAVRGFLSHCGWNSVLEAICAAVPVLAWPMMAEQFINAKFVTEEIKIGLRVNTVDGFRKGFVTGESLKGTVMELMEGKIGKELRVNVVEVAEAARKAVAEGGSSWRDLNRLIDETRGQKEKENNGVENDHVM</sequence>
<dbReference type="PROSITE" id="PS50304">
    <property type="entry name" value="TUDOR"/>
    <property type="match status" value="1"/>
</dbReference>
<dbReference type="GO" id="GO:0016757">
    <property type="term" value="F:glycosyltransferase activity"/>
    <property type="evidence" value="ECO:0007669"/>
    <property type="project" value="UniProtKB-KW"/>
</dbReference>
<evidence type="ECO:0000259" key="6">
    <source>
        <dbReference type="PROSITE" id="PS50304"/>
    </source>
</evidence>
<gene>
    <name evidence="7" type="ORF">CASFOL_026459</name>
</gene>
<comment type="similarity">
    <text evidence="1 3">Belongs to the UDP-glycosyltransferase family.</text>
</comment>
<keyword evidence="8" id="KW-1185">Reference proteome</keyword>
<feature type="domain" description="Tudor" evidence="6">
    <location>
        <begin position="245"/>
        <end position="306"/>
    </location>
</feature>
<dbReference type="PROSITE" id="PS00375">
    <property type="entry name" value="UDPGT"/>
    <property type="match status" value="1"/>
</dbReference>
<comment type="caution">
    <text evidence="7">The sequence shown here is derived from an EMBL/GenBank/DDBJ whole genome shotgun (WGS) entry which is preliminary data.</text>
</comment>
<dbReference type="Proteomes" id="UP001632038">
    <property type="component" value="Unassembled WGS sequence"/>
</dbReference>
<dbReference type="FunFam" id="3.40.50.2000:FF:000107">
    <property type="entry name" value="Glycosyltransferase"/>
    <property type="match status" value="1"/>
</dbReference>
<dbReference type="AlphaFoldDB" id="A0ABD3CKU0"/>
<keyword evidence="3" id="KW-0328">Glycosyltransferase</keyword>
<accession>A0ABD3CKU0</accession>
<organism evidence="7 8">
    <name type="scientific">Castilleja foliolosa</name>
    <dbReference type="NCBI Taxonomy" id="1961234"/>
    <lineage>
        <taxon>Eukaryota</taxon>
        <taxon>Viridiplantae</taxon>
        <taxon>Streptophyta</taxon>
        <taxon>Embryophyta</taxon>
        <taxon>Tracheophyta</taxon>
        <taxon>Spermatophyta</taxon>
        <taxon>Magnoliopsida</taxon>
        <taxon>eudicotyledons</taxon>
        <taxon>Gunneridae</taxon>
        <taxon>Pentapetalae</taxon>
        <taxon>asterids</taxon>
        <taxon>lamiids</taxon>
        <taxon>Lamiales</taxon>
        <taxon>Orobanchaceae</taxon>
        <taxon>Pedicularideae</taxon>
        <taxon>Castillejinae</taxon>
        <taxon>Castilleja</taxon>
    </lineage>
</organism>
<dbReference type="Gene3D" id="3.40.50.2000">
    <property type="entry name" value="Glycogen Phosphorylase B"/>
    <property type="match status" value="2"/>
</dbReference>
<dbReference type="Pfam" id="PF00201">
    <property type="entry name" value="UDPGT"/>
    <property type="match status" value="1"/>
</dbReference>
<dbReference type="PANTHER" id="PTHR48047:SF51">
    <property type="entry name" value="GLYCOSYLTRANSFERASE"/>
    <property type="match status" value="1"/>
</dbReference>
<dbReference type="SUPFAM" id="SSF53756">
    <property type="entry name" value="UDP-Glycosyltransferase/glycogen phosphorylase"/>
    <property type="match status" value="1"/>
</dbReference>
<dbReference type="EMBL" id="JAVIJP010000034">
    <property type="protein sequence ID" value="KAL3629237.1"/>
    <property type="molecule type" value="Genomic_DNA"/>
</dbReference>
<dbReference type="InterPro" id="IPR002213">
    <property type="entry name" value="UDP_glucos_trans"/>
</dbReference>
<feature type="region of interest" description="Disordered" evidence="5">
    <location>
        <begin position="460"/>
        <end position="479"/>
    </location>
</feature>
<evidence type="ECO:0000256" key="2">
    <source>
        <dbReference type="ARBA" id="ARBA00022679"/>
    </source>
</evidence>
<dbReference type="InterPro" id="IPR035595">
    <property type="entry name" value="UDP_glycos_trans_CS"/>
</dbReference>
<evidence type="ECO:0000256" key="1">
    <source>
        <dbReference type="ARBA" id="ARBA00009995"/>
    </source>
</evidence>
<protein>
    <recommendedName>
        <fullName evidence="4">Glycosyltransferase</fullName>
        <ecNumber evidence="4">2.4.1.-</ecNumber>
    </recommendedName>
</protein>
<dbReference type="CDD" id="cd03784">
    <property type="entry name" value="GT1_Gtf-like"/>
    <property type="match status" value="1"/>
</dbReference>
<evidence type="ECO:0000313" key="7">
    <source>
        <dbReference type="EMBL" id="KAL3629237.1"/>
    </source>
</evidence>
<dbReference type="EC" id="2.4.1.-" evidence="4"/>
<evidence type="ECO:0000256" key="5">
    <source>
        <dbReference type="SAM" id="MobiDB-lite"/>
    </source>
</evidence>
<dbReference type="PANTHER" id="PTHR48047">
    <property type="entry name" value="GLYCOSYLTRANSFERASE"/>
    <property type="match status" value="1"/>
</dbReference>
<keyword evidence="2 3" id="KW-0808">Transferase</keyword>
<dbReference type="InterPro" id="IPR002999">
    <property type="entry name" value="Tudor"/>
</dbReference>
<name>A0ABD3CKU0_9LAMI</name>
<proteinExistence type="inferred from homology"/>
<evidence type="ECO:0000313" key="8">
    <source>
        <dbReference type="Proteomes" id="UP001632038"/>
    </source>
</evidence>
<evidence type="ECO:0000256" key="4">
    <source>
        <dbReference type="RuleBase" id="RU362057"/>
    </source>
</evidence>
<reference evidence="8" key="1">
    <citation type="journal article" date="2024" name="IScience">
        <title>Strigolactones Initiate the Formation of Haustorium-like Structures in Castilleja.</title>
        <authorList>
            <person name="Buerger M."/>
            <person name="Peterson D."/>
            <person name="Chory J."/>
        </authorList>
    </citation>
    <scope>NUCLEOTIDE SEQUENCE [LARGE SCALE GENOMIC DNA]</scope>
</reference>
<evidence type="ECO:0000256" key="3">
    <source>
        <dbReference type="RuleBase" id="RU003718"/>
    </source>
</evidence>